<dbReference type="SUPFAM" id="SSF53335">
    <property type="entry name" value="S-adenosyl-L-methionine-dependent methyltransferases"/>
    <property type="match status" value="1"/>
</dbReference>
<dbReference type="EMBL" id="MFQA01000046">
    <property type="protein sequence ID" value="OGH68357.1"/>
    <property type="molecule type" value="Genomic_DNA"/>
</dbReference>
<dbReference type="Proteomes" id="UP000176413">
    <property type="component" value="Unassembled WGS sequence"/>
</dbReference>
<proteinExistence type="predicted"/>
<sequence>MQTVRFVVNNQPLLVHIRDEADQSIAAEIFSLHEYRRAEGTLRETANTIVDGGAHSGMFTLYARRLNPTVPIIAIEPEKNNLELLKKHLVENNVNDVRVIAGALARDYGKRKLIITENSHNHRLLLPAENSDRKNVVVQGFSLRKIIQLCPNTKIGLLKLDIEGGEYEVFEGATDEDFSRISTIIMEYHEHGGQKHQAIEIRLREQGFGVQTFPSKFNKSMGFLWAVNKRTYAK</sequence>
<organism evidence="2 3">
    <name type="scientific">Candidatus Magasanikbacteria bacterium RIFCSPHIGHO2_02_FULL_45_10</name>
    <dbReference type="NCBI Taxonomy" id="1798679"/>
    <lineage>
        <taxon>Bacteria</taxon>
        <taxon>Candidatus Magasanikiibacteriota</taxon>
    </lineage>
</organism>
<name>A0A1F6M9P6_9BACT</name>
<evidence type="ECO:0000259" key="1">
    <source>
        <dbReference type="Pfam" id="PF05050"/>
    </source>
</evidence>
<comment type="caution">
    <text evidence="2">The sequence shown here is derived from an EMBL/GenBank/DDBJ whole genome shotgun (WGS) entry which is preliminary data.</text>
</comment>
<dbReference type="Gene3D" id="3.40.50.150">
    <property type="entry name" value="Vaccinia Virus protein VP39"/>
    <property type="match status" value="1"/>
</dbReference>
<dbReference type="PANTHER" id="PTHR34203:SF13">
    <property type="entry name" value="EXPRESSED PROTEIN"/>
    <property type="match status" value="1"/>
</dbReference>
<evidence type="ECO:0000313" key="3">
    <source>
        <dbReference type="Proteomes" id="UP000176413"/>
    </source>
</evidence>
<dbReference type="InterPro" id="IPR052514">
    <property type="entry name" value="SAM-dependent_MTase"/>
</dbReference>
<dbReference type="PANTHER" id="PTHR34203">
    <property type="entry name" value="METHYLTRANSFERASE, FKBM FAMILY PROTEIN"/>
    <property type="match status" value="1"/>
</dbReference>
<dbReference type="InterPro" id="IPR029063">
    <property type="entry name" value="SAM-dependent_MTases_sf"/>
</dbReference>
<dbReference type="AlphaFoldDB" id="A0A1F6M9P6"/>
<dbReference type="NCBIfam" id="TIGR01444">
    <property type="entry name" value="fkbM_fam"/>
    <property type="match status" value="1"/>
</dbReference>
<protein>
    <recommendedName>
        <fullName evidence="1">Methyltransferase FkbM domain-containing protein</fullName>
    </recommendedName>
</protein>
<dbReference type="InterPro" id="IPR006342">
    <property type="entry name" value="FkbM_mtfrase"/>
</dbReference>
<accession>A0A1F6M9P6</accession>
<dbReference type="Pfam" id="PF05050">
    <property type="entry name" value="Methyltransf_21"/>
    <property type="match status" value="1"/>
</dbReference>
<reference evidence="2 3" key="1">
    <citation type="journal article" date="2016" name="Nat. Commun.">
        <title>Thousands of microbial genomes shed light on interconnected biogeochemical processes in an aquifer system.</title>
        <authorList>
            <person name="Anantharaman K."/>
            <person name="Brown C.T."/>
            <person name="Hug L.A."/>
            <person name="Sharon I."/>
            <person name="Castelle C.J."/>
            <person name="Probst A.J."/>
            <person name="Thomas B.C."/>
            <person name="Singh A."/>
            <person name="Wilkins M.J."/>
            <person name="Karaoz U."/>
            <person name="Brodie E.L."/>
            <person name="Williams K.H."/>
            <person name="Hubbard S.S."/>
            <person name="Banfield J.F."/>
        </authorList>
    </citation>
    <scope>NUCLEOTIDE SEQUENCE [LARGE SCALE GENOMIC DNA]</scope>
</reference>
<gene>
    <name evidence="2" type="ORF">A3D53_03635</name>
</gene>
<feature type="domain" description="Methyltransferase FkbM" evidence="1">
    <location>
        <begin position="51"/>
        <end position="208"/>
    </location>
</feature>
<evidence type="ECO:0000313" key="2">
    <source>
        <dbReference type="EMBL" id="OGH68357.1"/>
    </source>
</evidence>